<comment type="cofactor">
    <cofactor evidence="5">
        <name>heme</name>
        <dbReference type="ChEBI" id="CHEBI:30413"/>
    </cofactor>
</comment>
<dbReference type="GO" id="GO:0005737">
    <property type="term" value="C:cytoplasm"/>
    <property type="evidence" value="ECO:0007669"/>
    <property type="project" value="UniProtKB-SubCell"/>
</dbReference>
<dbReference type="Pfam" id="PF03517">
    <property type="entry name" value="Voldacs"/>
    <property type="match status" value="1"/>
</dbReference>
<dbReference type="InterPro" id="IPR036396">
    <property type="entry name" value="Cyt_P450_sf"/>
</dbReference>
<evidence type="ECO:0000256" key="3">
    <source>
        <dbReference type="ARBA" id="ARBA00022490"/>
    </source>
</evidence>
<dbReference type="InterPro" id="IPR001128">
    <property type="entry name" value="Cyt_P450"/>
</dbReference>
<dbReference type="AlphaFoldDB" id="A0AAD4T6M3"/>
<keyword evidence="7" id="KW-1185">Reference proteome</keyword>
<dbReference type="SUPFAM" id="SSF48264">
    <property type="entry name" value="Cytochrome P450"/>
    <property type="match status" value="1"/>
</dbReference>
<evidence type="ECO:0000313" key="7">
    <source>
        <dbReference type="Proteomes" id="UP001202328"/>
    </source>
</evidence>
<accession>A0AAD4T6M3</accession>
<dbReference type="Proteomes" id="UP001202328">
    <property type="component" value="Unassembled WGS sequence"/>
</dbReference>
<dbReference type="GO" id="GO:0033075">
    <property type="term" value="P:isoquinoline alkaloid biosynthetic process"/>
    <property type="evidence" value="ECO:0007669"/>
    <property type="project" value="UniProtKB-ARBA"/>
</dbReference>
<dbReference type="InterPro" id="IPR011993">
    <property type="entry name" value="PH-like_dom_sf"/>
</dbReference>
<evidence type="ECO:0000256" key="5">
    <source>
        <dbReference type="PIRSR" id="PIRSR602401-1"/>
    </source>
</evidence>
<comment type="subcellular location">
    <subcellularLocation>
        <location evidence="2">Cytoplasm</location>
    </subcellularLocation>
    <subcellularLocation>
        <location evidence="1">Nucleus</location>
    </subcellularLocation>
</comment>
<sequence>MVSLGIRNFTDRIGDGAGEPLLDVENGEEVMHIQPLVAIVLANRPPESPGTLYITTKRIIWLSDVERELAYVVDFLSISLHAVSTDPEAYALPCIYAQVETLTTGQEQSDSDSIQSLDLSEIEEMRLIPSDPTQLDDLFDIFCQCAELNPDPDAEPEDDPDWVFNADQIEEDDGGDCEDPENPIGFSNGEHELSRSVLELQIDDQRFQDASEEMGRETDSGYIIGENSIIFAMVSAVLIIVISCWYSFGNGKSKKNGELQLPPGPRGLPLIGSLLSCGIDLHTYFGKLAEAKKNIAWSPSNSEWRKLRKVLAHELLSKRSLESCYDLRREEIRKTIIEIYKLKISTPINFGEEVFVTILNVITGMLWGGTVQGEERSRVDALEFRKVIVELNTLVGKPNVSDFFPVLRCFDIQGIERQATALSAWLDCKIGLVIDHKEKLKDKDQFQTCQSKENRKDFVQLLLELMEQKDAERQITRTQLKALFYLISFVRAPLLKCSSKRNISCQIGGFIIPKGVTVLCNAWSIHRDPEVWVDPLKFHPERFLSNEDVKKFDYNGNNFSYIPFGSGRRICSGIPLAKRMLPYVLASLLHSFDWIGDYLKMQNSI</sequence>
<dbReference type="Gene3D" id="2.30.29.30">
    <property type="entry name" value="Pleckstrin-homology domain (PH domain)/Phosphotyrosine-binding domain (PTB)"/>
    <property type="match status" value="1"/>
</dbReference>
<keyword evidence="4" id="KW-0539">Nucleus</keyword>
<proteinExistence type="predicted"/>
<gene>
    <name evidence="6" type="ORF">MKW98_029800</name>
</gene>
<evidence type="ECO:0008006" key="8">
    <source>
        <dbReference type="Google" id="ProtNLM"/>
    </source>
</evidence>
<evidence type="ECO:0000256" key="1">
    <source>
        <dbReference type="ARBA" id="ARBA00004123"/>
    </source>
</evidence>
<comment type="caution">
    <text evidence="6">The sequence shown here is derived from an EMBL/GenBank/DDBJ whole genome shotgun (WGS) entry which is preliminary data.</text>
</comment>
<evidence type="ECO:0000256" key="2">
    <source>
        <dbReference type="ARBA" id="ARBA00004496"/>
    </source>
</evidence>
<keyword evidence="5" id="KW-0408">Iron</keyword>
<dbReference type="GO" id="GO:0004497">
    <property type="term" value="F:monooxygenase activity"/>
    <property type="evidence" value="ECO:0007669"/>
    <property type="project" value="InterPro"/>
</dbReference>
<evidence type="ECO:0000313" key="6">
    <source>
        <dbReference type="EMBL" id="KAI3940024.1"/>
    </source>
</evidence>
<feature type="binding site" description="axial binding residue" evidence="5">
    <location>
        <position position="571"/>
    </location>
    <ligand>
        <name>heme</name>
        <dbReference type="ChEBI" id="CHEBI:30413"/>
    </ligand>
    <ligandPart>
        <name>Fe</name>
        <dbReference type="ChEBI" id="CHEBI:18248"/>
    </ligandPart>
</feature>
<dbReference type="GO" id="GO:0005506">
    <property type="term" value="F:iron ion binding"/>
    <property type="evidence" value="ECO:0007669"/>
    <property type="project" value="InterPro"/>
</dbReference>
<dbReference type="GO" id="GO:0020037">
    <property type="term" value="F:heme binding"/>
    <property type="evidence" value="ECO:0007669"/>
    <property type="project" value="InterPro"/>
</dbReference>
<name>A0AAD4T6M3_9MAGN</name>
<dbReference type="EMBL" id="JAJJMB010005286">
    <property type="protein sequence ID" value="KAI3940024.1"/>
    <property type="molecule type" value="Genomic_DNA"/>
</dbReference>
<dbReference type="InterPro" id="IPR039924">
    <property type="entry name" value="ICln/Lot5/Saf5"/>
</dbReference>
<keyword evidence="5" id="KW-0349">Heme</keyword>
<keyword evidence="5" id="KW-0479">Metal-binding</keyword>
<evidence type="ECO:0000256" key="4">
    <source>
        <dbReference type="ARBA" id="ARBA00023242"/>
    </source>
</evidence>
<keyword evidence="3" id="KW-0963">Cytoplasm</keyword>
<dbReference type="GO" id="GO:0016705">
    <property type="term" value="F:oxidoreductase activity, acting on paired donors, with incorporation or reduction of molecular oxygen"/>
    <property type="evidence" value="ECO:0007669"/>
    <property type="project" value="InterPro"/>
</dbReference>
<dbReference type="Pfam" id="PF00067">
    <property type="entry name" value="p450"/>
    <property type="match status" value="2"/>
</dbReference>
<organism evidence="6 7">
    <name type="scientific">Papaver atlanticum</name>
    <dbReference type="NCBI Taxonomy" id="357466"/>
    <lineage>
        <taxon>Eukaryota</taxon>
        <taxon>Viridiplantae</taxon>
        <taxon>Streptophyta</taxon>
        <taxon>Embryophyta</taxon>
        <taxon>Tracheophyta</taxon>
        <taxon>Spermatophyta</taxon>
        <taxon>Magnoliopsida</taxon>
        <taxon>Ranunculales</taxon>
        <taxon>Papaveraceae</taxon>
        <taxon>Papaveroideae</taxon>
        <taxon>Papaver</taxon>
    </lineage>
</organism>
<dbReference type="PANTHER" id="PTHR47951:SF7">
    <property type="entry name" value="FLAVONOID 3',5'-HYDROXYLASE-LIKE ISOFORM X1"/>
    <property type="match status" value="1"/>
</dbReference>
<reference evidence="6" key="1">
    <citation type="submission" date="2022-04" db="EMBL/GenBank/DDBJ databases">
        <title>A functionally conserved STORR gene fusion in Papaver species that diverged 16.8 million years ago.</title>
        <authorList>
            <person name="Catania T."/>
        </authorList>
    </citation>
    <scope>NUCLEOTIDE SEQUENCE</scope>
    <source>
        <strain evidence="6">S-188037</strain>
    </source>
</reference>
<dbReference type="PRINTS" id="PR00463">
    <property type="entry name" value="EP450I"/>
</dbReference>
<dbReference type="Gene3D" id="1.10.630.10">
    <property type="entry name" value="Cytochrome P450"/>
    <property type="match status" value="2"/>
</dbReference>
<dbReference type="InterPro" id="IPR002401">
    <property type="entry name" value="Cyt_P450_E_grp-I"/>
</dbReference>
<dbReference type="PANTHER" id="PTHR47951">
    <property type="entry name" value="OS08G0547900 PROTEIN"/>
    <property type="match status" value="1"/>
</dbReference>
<dbReference type="GO" id="GO:0005634">
    <property type="term" value="C:nucleus"/>
    <property type="evidence" value="ECO:0007669"/>
    <property type="project" value="UniProtKB-SubCell"/>
</dbReference>
<protein>
    <recommendedName>
        <fullName evidence="8">Cytochrome P450</fullName>
    </recommendedName>
</protein>